<evidence type="ECO:0000256" key="1">
    <source>
        <dbReference type="PROSITE-ProRule" id="PRU00497"/>
    </source>
</evidence>
<proteinExistence type="predicted"/>
<name>A0AAN7P4F3_9COLE</name>
<protein>
    <submittedName>
        <fullName evidence="3">Uncharacterized protein</fullName>
    </submittedName>
</protein>
<reference evidence="4" key="1">
    <citation type="submission" date="2023-01" db="EMBL/GenBank/DDBJ databases">
        <title>Key to firefly adult light organ development and bioluminescence: homeobox transcription factors regulate luciferase expression and transportation to peroxisome.</title>
        <authorList>
            <person name="Fu X."/>
        </authorList>
    </citation>
    <scope>NUCLEOTIDE SEQUENCE [LARGE SCALE GENOMIC DNA]</scope>
</reference>
<comment type="caution">
    <text evidence="3">The sequence shown here is derived from an EMBL/GenBank/DDBJ whole genome shotgun (WGS) entry which is preliminary data.</text>
</comment>
<dbReference type="GO" id="GO:0008010">
    <property type="term" value="F:structural constituent of chitin-based larval cuticle"/>
    <property type="evidence" value="ECO:0007669"/>
    <property type="project" value="TreeGrafter"/>
</dbReference>
<gene>
    <name evidence="3" type="ORF">RN001_008581</name>
</gene>
<keyword evidence="1" id="KW-0193">Cuticle</keyword>
<dbReference type="AlphaFoldDB" id="A0AAN7P4F3"/>
<dbReference type="PANTHER" id="PTHR10380:SF200">
    <property type="entry name" value="CUTICULAR PROTEIN 49AB-RELATED"/>
    <property type="match status" value="1"/>
</dbReference>
<dbReference type="InterPro" id="IPR000618">
    <property type="entry name" value="Insect_cuticle"/>
</dbReference>
<evidence type="ECO:0000313" key="3">
    <source>
        <dbReference type="EMBL" id="KAK4880435.1"/>
    </source>
</evidence>
<feature type="chain" id="PRO_5042903132" evidence="2">
    <location>
        <begin position="20"/>
        <end position="269"/>
    </location>
</feature>
<dbReference type="PANTHER" id="PTHR10380">
    <property type="entry name" value="CUTICLE PROTEIN"/>
    <property type="match status" value="1"/>
</dbReference>
<dbReference type="InterPro" id="IPR050468">
    <property type="entry name" value="Cuticle_Struct_Prot"/>
</dbReference>
<sequence length="269" mass="29852">MKVLCAIIVVFSTIASLNCQGPSNDENGQYIHDISGQYVHDDSGRYIHDHSGDYLPDGQGGYLNDNSGLYRGDANGLRQNDRSFQKQDFLPIDNQKRINFANTESLKRDRQIGSINLLGSGSTVNTQYVKPAKSLTNEKQFFGNVASAASPIPSVTNVKYEPGRYVDGHWKIIKQAEDIDTDGYHWEYETENGIKAEESGKLANKGTDKESMQAKGFYQYTGPDQTVYSIGYTADENGFRAVGNHLPTPPPIPIEIQKSLEYLKSLGKL</sequence>
<dbReference type="EMBL" id="JARPUR010000003">
    <property type="protein sequence ID" value="KAK4880435.1"/>
    <property type="molecule type" value="Genomic_DNA"/>
</dbReference>
<dbReference type="PROSITE" id="PS51155">
    <property type="entry name" value="CHIT_BIND_RR_2"/>
    <property type="match status" value="1"/>
</dbReference>
<accession>A0AAN7P4F3</accession>
<dbReference type="GO" id="GO:0062129">
    <property type="term" value="C:chitin-based extracellular matrix"/>
    <property type="evidence" value="ECO:0007669"/>
    <property type="project" value="TreeGrafter"/>
</dbReference>
<evidence type="ECO:0000256" key="2">
    <source>
        <dbReference type="SAM" id="SignalP"/>
    </source>
</evidence>
<keyword evidence="4" id="KW-1185">Reference proteome</keyword>
<feature type="signal peptide" evidence="2">
    <location>
        <begin position="1"/>
        <end position="19"/>
    </location>
</feature>
<dbReference type="Proteomes" id="UP001353858">
    <property type="component" value="Unassembled WGS sequence"/>
</dbReference>
<dbReference type="Pfam" id="PF00379">
    <property type="entry name" value="Chitin_bind_4"/>
    <property type="match status" value="1"/>
</dbReference>
<evidence type="ECO:0000313" key="4">
    <source>
        <dbReference type="Proteomes" id="UP001353858"/>
    </source>
</evidence>
<keyword evidence="2" id="KW-0732">Signal</keyword>
<organism evidence="3 4">
    <name type="scientific">Aquatica leii</name>
    <dbReference type="NCBI Taxonomy" id="1421715"/>
    <lineage>
        <taxon>Eukaryota</taxon>
        <taxon>Metazoa</taxon>
        <taxon>Ecdysozoa</taxon>
        <taxon>Arthropoda</taxon>
        <taxon>Hexapoda</taxon>
        <taxon>Insecta</taxon>
        <taxon>Pterygota</taxon>
        <taxon>Neoptera</taxon>
        <taxon>Endopterygota</taxon>
        <taxon>Coleoptera</taxon>
        <taxon>Polyphaga</taxon>
        <taxon>Elateriformia</taxon>
        <taxon>Elateroidea</taxon>
        <taxon>Lampyridae</taxon>
        <taxon>Luciolinae</taxon>
        <taxon>Aquatica</taxon>
    </lineage>
</organism>